<feature type="compositionally biased region" description="Acidic residues" evidence="1">
    <location>
        <begin position="34"/>
        <end position="53"/>
    </location>
</feature>
<proteinExistence type="predicted"/>
<feature type="compositionally biased region" description="Acidic residues" evidence="1">
    <location>
        <begin position="65"/>
        <end position="75"/>
    </location>
</feature>
<dbReference type="PANTHER" id="PTHR23146:SF0">
    <property type="entry name" value="RNA POLYMERASE-ASSOCIATED PROTEIN LEO1"/>
    <property type="match status" value="1"/>
</dbReference>
<feature type="compositionally biased region" description="Basic and acidic residues" evidence="1">
    <location>
        <begin position="330"/>
        <end position="340"/>
    </location>
</feature>
<dbReference type="InterPro" id="IPR007149">
    <property type="entry name" value="Leo1"/>
</dbReference>
<dbReference type="GO" id="GO:0016593">
    <property type="term" value="C:Cdc73/Paf1 complex"/>
    <property type="evidence" value="ECO:0007669"/>
    <property type="project" value="InterPro"/>
</dbReference>
<protein>
    <recommendedName>
        <fullName evidence="4">Leo1-like protein</fullName>
    </recommendedName>
</protein>
<keyword evidence="3" id="KW-1185">Reference proteome</keyword>
<feature type="region of interest" description="Disordered" evidence="1">
    <location>
        <begin position="305"/>
        <end position="424"/>
    </location>
</feature>
<dbReference type="PANTHER" id="PTHR23146">
    <property type="entry name" value="LEO1 PROTEIN"/>
    <property type="match status" value="1"/>
</dbReference>
<dbReference type="GO" id="GO:1990269">
    <property type="term" value="F:RNA polymerase II C-terminal domain phosphoserine binding"/>
    <property type="evidence" value="ECO:0007669"/>
    <property type="project" value="TreeGrafter"/>
</dbReference>
<dbReference type="OrthoDB" id="20844at2759"/>
<dbReference type="EMBL" id="BEGY01000050">
    <property type="protein sequence ID" value="GAX80215.1"/>
    <property type="molecule type" value="Genomic_DNA"/>
</dbReference>
<comment type="caution">
    <text evidence="2">The sequence shown here is derived from an EMBL/GenBank/DDBJ whole genome shotgun (WGS) entry which is preliminary data.</text>
</comment>
<accession>A0A250XAU2</accession>
<feature type="compositionally biased region" description="Gly residues" evidence="1">
    <location>
        <begin position="313"/>
        <end position="324"/>
    </location>
</feature>
<feature type="compositionally biased region" description="Acidic residues" evidence="1">
    <location>
        <begin position="366"/>
        <end position="390"/>
    </location>
</feature>
<feature type="compositionally biased region" description="Acidic residues" evidence="1">
    <location>
        <begin position="1"/>
        <end position="19"/>
    </location>
</feature>
<sequence length="440" mass="49506">MSEDKDDAIENLFGSDDEDNGNKGRTVLESKEIEAEENLEDDIASDHNDEDGDTGFKVARPETNNSEDDDVEDEQSDKYRKPTRLVAPPMAIEAPLLPLPPANELHLLRTSNIIGIEASPFDPLTYQVEHESFLDEATNSTRSAPHTKMRWRTRKLADGREVTESNARFVRWSDGSLQLLLGNEVLDVTEQDVSSNNLYLFAVRSILQGQAHLTSRLAMRPASLNSGLHRKLRDQVDKRHERSVRVATHAGFQNPEADKARREAIVEERNKSREQLQRKQVRLMMRANAGSREPRNARLSEKYLEEEQDWEADGGGGDDTGDFGGLTRKRASDYDEEASRKLSIAKKSNSSQRPAAVPLKKRRQEEDEEEDEEEYDDDEEEYLSSSEPEEEKQRGDVSAKRGSHKVLVTTGKVSSHGAGQGALPVVKTRRGVVISDDEED</sequence>
<gene>
    <name evidence="2" type="ORF">CEUSTIGMA_g7653.t1</name>
</gene>
<name>A0A250XAU2_9CHLO</name>
<organism evidence="2 3">
    <name type="scientific">Chlamydomonas eustigma</name>
    <dbReference type="NCBI Taxonomy" id="1157962"/>
    <lineage>
        <taxon>Eukaryota</taxon>
        <taxon>Viridiplantae</taxon>
        <taxon>Chlorophyta</taxon>
        <taxon>core chlorophytes</taxon>
        <taxon>Chlorophyceae</taxon>
        <taxon>CS clade</taxon>
        <taxon>Chlamydomonadales</taxon>
        <taxon>Chlamydomonadaceae</taxon>
        <taxon>Chlamydomonas</taxon>
    </lineage>
</organism>
<dbReference type="GO" id="GO:0006368">
    <property type="term" value="P:transcription elongation by RNA polymerase II"/>
    <property type="evidence" value="ECO:0007669"/>
    <property type="project" value="InterPro"/>
</dbReference>
<dbReference type="STRING" id="1157962.A0A250XAU2"/>
<reference evidence="2 3" key="1">
    <citation type="submission" date="2017-08" db="EMBL/GenBank/DDBJ databases">
        <title>Acidophilic green algal genome provides insights into adaptation to an acidic environment.</title>
        <authorList>
            <person name="Hirooka S."/>
            <person name="Hirose Y."/>
            <person name="Kanesaki Y."/>
            <person name="Higuchi S."/>
            <person name="Fujiwara T."/>
            <person name="Onuma R."/>
            <person name="Era A."/>
            <person name="Ohbayashi R."/>
            <person name="Uzuka A."/>
            <person name="Nozaki H."/>
            <person name="Yoshikawa H."/>
            <person name="Miyagishima S.Y."/>
        </authorList>
    </citation>
    <scope>NUCLEOTIDE SEQUENCE [LARGE SCALE GENOMIC DNA]</scope>
    <source>
        <strain evidence="2 3">NIES-2499</strain>
    </source>
</reference>
<dbReference type="AlphaFoldDB" id="A0A250XAU2"/>
<evidence type="ECO:0008006" key="4">
    <source>
        <dbReference type="Google" id="ProtNLM"/>
    </source>
</evidence>
<dbReference type="Proteomes" id="UP000232323">
    <property type="component" value="Unassembled WGS sequence"/>
</dbReference>
<evidence type="ECO:0000313" key="2">
    <source>
        <dbReference type="EMBL" id="GAX80215.1"/>
    </source>
</evidence>
<evidence type="ECO:0000256" key="1">
    <source>
        <dbReference type="SAM" id="MobiDB-lite"/>
    </source>
</evidence>
<feature type="compositionally biased region" description="Basic and acidic residues" evidence="1">
    <location>
        <begin position="20"/>
        <end position="33"/>
    </location>
</feature>
<dbReference type="GO" id="GO:0032968">
    <property type="term" value="P:positive regulation of transcription elongation by RNA polymerase II"/>
    <property type="evidence" value="ECO:0007669"/>
    <property type="project" value="TreeGrafter"/>
</dbReference>
<dbReference type="Pfam" id="PF04004">
    <property type="entry name" value="Leo1"/>
    <property type="match status" value="1"/>
</dbReference>
<feature type="region of interest" description="Disordered" evidence="1">
    <location>
        <begin position="1"/>
        <end position="82"/>
    </location>
</feature>
<evidence type="ECO:0000313" key="3">
    <source>
        <dbReference type="Proteomes" id="UP000232323"/>
    </source>
</evidence>